<comment type="pathway">
    <text evidence="3">Sulfur metabolism; sulfate assimilation.</text>
</comment>
<evidence type="ECO:0000256" key="7">
    <source>
        <dbReference type="ARBA" id="ARBA00022640"/>
    </source>
</evidence>
<evidence type="ECO:0000256" key="9">
    <source>
        <dbReference type="ARBA" id="ARBA00022695"/>
    </source>
</evidence>
<dbReference type="InterPro" id="IPR059117">
    <property type="entry name" value="APS_kinase_dom"/>
</dbReference>
<evidence type="ECO:0000256" key="12">
    <source>
        <dbReference type="ARBA" id="ARBA00022840"/>
    </source>
</evidence>
<dbReference type="GO" id="GO:0000103">
    <property type="term" value="P:sulfate assimilation"/>
    <property type="evidence" value="ECO:0007669"/>
    <property type="project" value="InterPro"/>
</dbReference>
<name>A0AAN7P2L3_9COLE</name>
<evidence type="ECO:0000259" key="18">
    <source>
        <dbReference type="Pfam" id="PF01747"/>
    </source>
</evidence>
<dbReference type="NCBIfam" id="TIGR00339">
    <property type="entry name" value="sopT"/>
    <property type="match status" value="1"/>
</dbReference>
<feature type="domain" description="APS kinase" evidence="17">
    <location>
        <begin position="153"/>
        <end position="273"/>
    </location>
</feature>
<evidence type="ECO:0000259" key="19">
    <source>
        <dbReference type="Pfam" id="PF14306"/>
    </source>
</evidence>
<dbReference type="EMBL" id="JARPUR010000003">
    <property type="protein sequence ID" value="KAK4879130.1"/>
    <property type="molecule type" value="Genomic_DNA"/>
</dbReference>
<dbReference type="Pfam" id="PF01747">
    <property type="entry name" value="ATP-sulfurylase"/>
    <property type="match status" value="1"/>
</dbReference>
<dbReference type="InterPro" id="IPR027417">
    <property type="entry name" value="P-loop_NTPase"/>
</dbReference>
<comment type="similarity">
    <text evidence="4">In the N-terminal section; belongs to the APS kinase family.</text>
</comment>
<dbReference type="SUPFAM" id="SSF52374">
    <property type="entry name" value="Nucleotidylyl transferase"/>
    <property type="match status" value="1"/>
</dbReference>
<dbReference type="Proteomes" id="UP001353858">
    <property type="component" value="Unassembled WGS sequence"/>
</dbReference>
<protein>
    <recommendedName>
        <fullName evidence="22">Sulfate adenylyltransferase</fullName>
    </recommendedName>
</protein>
<keyword evidence="13" id="KW-0809">Transit peptide</keyword>
<evidence type="ECO:0000256" key="3">
    <source>
        <dbReference type="ARBA" id="ARBA00005050"/>
    </source>
</evidence>
<dbReference type="FunFam" id="3.40.50.620:FF:000006">
    <property type="entry name" value="bifunctional 3'-phosphoadenosine 5'-phosphosulfate synthase 1"/>
    <property type="match status" value="1"/>
</dbReference>
<keyword evidence="8" id="KW-0808">Transferase</keyword>
<evidence type="ECO:0000259" key="17">
    <source>
        <dbReference type="Pfam" id="PF01583"/>
    </source>
</evidence>
<dbReference type="PANTHER" id="PTHR11055">
    <property type="entry name" value="BIFUNCTIONAL 3'-PHOSPHOADENOSINE 5'-PHOSPHOSULFATE SYNTHASE"/>
    <property type="match status" value="1"/>
</dbReference>
<reference evidence="21" key="1">
    <citation type="submission" date="2023-01" db="EMBL/GenBank/DDBJ databases">
        <title>Key to firefly adult light organ development and bioluminescence: homeobox transcription factors regulate luciferase expression and transportation to peroxisome.</title>
        <authorList>
            <person name="Fu X."/>
        </authorList>
    </citation>
    <scope>NUCLEOTIDE SEQUENCE [LARGE SCALE GENOMIC DNA]</scope>
</reference>
<dbReference type="CDD" id="cd00517">
    <property type="entry name" value="ATPS"/>
    <property type="match status" value="1"/>
</dbReference>
<dbReference type="GO" id="GO:0005524">
    <property type="term" value="F:ATP binding"/>
    <property type="evidence" value="ECO:0007669"/>
    <property type="project" value="UniProtKB-KW"/>
</dbReference>
<evidence type="ECO:0000256" key="1">
    <source>
        <dbReference type="ARBA" id="ARBA00004229"/>
    </source>
</evidence>
<dbReference type="Pfam" id="PF01583">
    <property type="entry name" value="APS_kinase"/>
    <property type="match status" value="1"/>
</dbReference>
<evidence type="ECO:0000313" key="20">
    <source>
        <dbReference type="EMBL" id="KAK4879130.1"/>
    </source>
</evidence>
<organism evidence="20 21">
    <name type="scientific">Aquatica leii</name>
    <dbReference type="NCBI Taxonomy" id="1421715"/>
    <lineage>
        <taxon>Eukaryota</taxon>
        <taxon>Metazoa</taxon>
        <taxon>Ecdysozoa</taxon>
        <taxon>Arthropoda</taxon>
        <taxon>Hexapoda</taxon>
        <taxon>Insecta</taxon>
        <taxon>Pterygota</taxon>
        <taxon>Neoptera</taxon>
        <taxon>Endopterygota</taxon>
        <taxon>Coleoptera</taxon>
        <taxon>Polyphaga</taxon>
        <taxon>Elateriformia</taxon>
        <taxon>Elateroidea</taxon>
        <taxon>Lampyridae</taxon>
        <taxon>Luciolinae</taxon>
        <taxon>Aquatica</taxon>
    </lineage>
</organism>
<evidence type="ECO:0000256" key="15">
    <source>
        <dbReference type="ARBA" id="ARBA00049370"/>
    </source>
</evidence>
<evidence type="ECO:0000256" key="14">
    <source>
        <dbReference type="ARBA" id="ARBA00037980"/>
    </source>
</evidence>
<gene>
    <name evidence="20" type="ORF">RN001_007276</name>
</gene>
<dbReference type="NCBIfam" id="NF003013">
    <property type="entry name" value="PRK03846.1"/>
    <property type="match status" value="1"/>
</dbReference>
<dbReference type="GO" id="GO:0050428">
    <property type="term" value="P:3'-phosphoadenosine 5'-phosphosulfate biosynthetic process"/>
    <property type="evidence" value="ECO:0007669"/>
    <property type="project" value="TreeGrafter"/>
</dbReference>
<dbReference type="SUPFAM" id="SSF52540">
    <property type="entry name" value="P-loop containing nucleoside triphosphate hydrolases"/>
    <property type="match status" value="1"/>
</dbReference>
<dbReference type="InterPro" id="IPR002650">
    <property type="entry name" value="Sulphate_adenylyltransferase"/>
</dbReference>
<dbReference type="InterPro" id="IPR002891">
    <property type="entry name" value="APS"/>
</dbReference>
<comment type="similarity">
    <text evidence="5">In the C-terminal section; belongs to the sulfate adenylyltransferase family.</text>
</comment>
<dbReference type="InterPro" id="IPR025980">
    <property type="entry name" value="ATP-Sase_PUA-like_dom"/>
</dbReference>
<comment type="subcellular location">
    <subcellularLocation>
        <location evidence="1">Plastid</location>
        <location evidence="1">Chloroplast</location>
    </subcellularLocation>
</comment>
<evidence type="ECO:0000256" key="10">
    <source>
        <dbReference type="ARBA" id="ARBA00022741"/>
    </source>
</evidence>
<dbReference type="InterPro" id="IPR014729">
    <property type="entry name" value="Rossmann-like_a/b/a_fold"/>
</dbReference>
<evidence type="ECO:0000256" key="4">
    <source>
        <dbReference type="ARBA" id="ARBA00007268"/>
    </source>
</evidence>
<feature type="domain" description="ATP-sulfurylase PUA-like" evidence="19">
    <location>
        <begin position="304"/>
        <end position="458"/>
    </location>
</feature>
<dbReference type="Gene3D" id="3.40.50.300">
    <property type="entry name" value="P-loop containing nucleotide triphosphate hydrolases"/>
    <property type="match status" value="1"/>
</dbReference>
<dbReference type="GO" id="GO:0004781">
    <property type="term" value="F:sulfate adenylyltransferase (ATP) activity"/>
    <property type="evidence" value="ECO:0007669"/>
    <property type="project" value="UniProtKB-EC"/>
</dbReference>
<dbReference type="FunFam" id="3.10.400.10:FF:000002">
    <property type="entry name" value="ATP sulfurylase 2"/>
    <property type="match status" value="1"/>
</dbReference>
<comment type="similarity">
    <text evidence="14">Belongs to the sulfate adenylyltransferase family.</text>
</comment>
<feature type="domain" description="Sulphate adenylyltransferase catalytic" evidence="18">
    <location>
        <begin position="467"/>
        <end position="693"/>
    </location>
</feature>
<dbReference type="InterPro" id="IPR015947">
    <property type="entry name" value="PUA-like_sf"/>
</dbReference>
<keyword evidence="9" id="KW-0548">Nucleotidyltransferase</keyword>
<evidence type="ECO:0000256" key="13">
    <source>
        <dbReference type="ARBA" id="ARBA00022946"/>
    </source>
</evidence>
<keyword evidence="6" id="KW-0150">Chloroplast</keyword>
<evidence type="ECO:0000256" key="2">
    <source>
        <dbReference type="ARBA" id="ARBA00005048"/>
    </source>
</evidence>
<dbReference type="NCBIfam" id="TIGR00455">
    <property type="entry name" value="apsK"/>
    <property type="match status" value="1"/>
</dbReference>
<keyword evidence="11" id="KW-0418">Kinase</keyword>
<evidence type="ECO:0000256" key="6">
    <source>
        <dbReference type="ARBA" id="ARBA00022528"/>
    </source>
</evidence>
<accession>A0AAN7P2L3</accession>
<comment type="pathway">
    <text evidence="2">Sulfur metabolism; hydrogen sulfide biosynthesis; sulfite from sulfate: step 1/3.</text>
</comment>
<dbReference type="GO" id="GO:0004020">
    <property type="term" value="F:adenylylsulfate kinase activity"/>
    <property type="evidence" value="ECO:0007669"/>
    <property type="project" value="InterPro"/>
</dbReference>
<evidence type="ECO:0000256" key="11">
    <source>
        <dbReference type="ARBA" id="ARBA00022777"/>
    </source>
</evidence>
<keyword evidence="10" id="KW-0547">Nucleotide-binding</keyword>
<dbReference type="Pfam" id="PF14306">
    <property type="entry name" value="PUA_2"/>
    <property type="match status" value="1"/>
</dbReference>
<evidence type="ECO:0000256" key="16">
    <source>
        <dbReference type="SAM" id="MobiDB-lite"/>
    </source>
</evidence>
<comment type="caution">
    <text evidence="20">The sequence shown here is derived from an EMBL/GenBank/DDBJ whole genome shotgun (WGS) entry which is preliminary data.</text>
</comment>
<dbReference type="CDD" id="cd02027">
    <property type="entry name" value="APSK"/>
    <property type="match status" value="1"/>
</dbReference>
<evidence type="ECO:0000256" key="5">
    <source>
        <dbReference type="ARBA" id="ARBA00009290"/>
    </source>
</evidence>
<keyword evidence="12" id="KW-0067">ATP-binding</keyword>
<evidence type="ECO:0000313" key="21">
    <source>
        <dbReference type="Proteomes" id="UP001353858"/>
    </source>
</evidence>
<keyword evidence="21" id="KW-1185">Reference proteome</keyword>
<evidence type="ECO:0008006" key="22">
    <source>
        <dbReference type="Google" id="ProtNLM"/>
    </source>
</evidence>
<proteinExistence type="inferred from homology"/>
<comment type="catalytic activity">
    <reaction evidence="15">
        <text>sulfate + ATP + H(+) = adenosine 5'-phosphosulfate + diphosphate</text>
        <dbReference type="Rhea" id="RHEA:18133"/>
        <dbReference type="ChEBI" id="CHEBI:15378"/>
        <dbReference type="ChEBI" id="CHEBI:16189"/>
        <dbReference type="ChEBI" id="CHEBI:30616"/>
        <dbReference type="ChEBI" id="CHEBI:33019"/>
        <dbReference type="ChEBI" id="CHEBI:58243"/>
        <dbReference type="EC" id="2.7.7.4"/>
    </reaction>
</comment>
<feature type="region of interest" description="Disordered" evidence="16">
    <location>
        <begin position="66"/>
        <end position="106"/>
    </location>
</feature>
<dbReference type="PANTHER" id="PTHR11055:SF1">
    <property type="entry name" value="PAPS SYNTHETASE, ISOFORM D"/>
    <property type="match status" value="1"/>
</dbReference>
<dbReference type="SUPFAM" id="SSF88697">
    <property type="entry name" value="PUA domain-like"/>
    <property type="match status" value="1"/>
</dbReference>
<keyword evidence="7" id="KW-0934">Plastid</keyword>
<dbReference type="Gene3D" id="3.40.50.620">
    <property type="entry name" value="HUPs"/>
    <property type="match status" value="1"/>
</dbReference>
<dbReference type="InterPro" id="IPR024951">
    <property type="entry name" value="Sulfurylase_cat_dom"/>
</dbReference>
<dbReference type="Gene3D" id="3.10.400.10">
    <property type="entry name" value="Sulfate adenylyltransferase"/>
    <property type="match status" value="1"/>
</dbReference>
<sequence>MVEKKPQVDVTELVQELVPTLVTMLKDVFISQTPMPPPNTRASFSSSSHAISSGVTVDLQLATADKRKQSDLTPSPLDEGSDASETSNKPKKGWPRGKPRKRKKHVKIKKFIHKNGHKYNKTISPCYTLKAWTNLRSFTRFSRMHNLVYGIIRRCLDGDNMRTGLNKNLGFSKEDREENIRRVAEVAKLFADAGHICLCSFVSPFAEDRNLVRRIHENSNLPFFEVFVDTPLKICEKRDTKGLYRKARDGLIKGFTGIDQEYEKPENPNLVLKTVDSTIEECVTEVIEMLRENNVLPIEKPIQVVKELFISENKFEFIKVEAAQYPRLNISEIDLQWLQVLSEGWATPLKGFMRESEYLQVLHFNCLQINGKCYNQSIPIVLPVTSDSKKKVQDSASIALYYNDTLCAVLHDPEFYYHRKEERVARQFGTTLKDHPYIKLIYESGDWLVGGDVEVLQRIKWNDGLDGYRLTPNELRIKFKQLSADAVFAFQLRNPIHNGHALLMVETKKQLQERGYKNPVLLLHPLGGWTKDDDVPLHTRILQHKAVLDDGLLDKSTTILAIFPSPMLYAGPTEVQWHAKARMCAGANFYIVGRDPAGIPHPLGNQGSIDGNLYDPLHGSALLKLAPGLNSLEIIPFRVAAYDNKNKKMNIYDPARNADFDFISGTKMRNYAKSGIDPPDGFMSPRAWKVLVDYYQSFSIPYFDIDGKH</sequence>
<feature type="compositionally biased region" description="Basic residues" evidence="16">
    <location>
        <begin position="89"/>
        <end position="106"/>
    </location>
</feature>
<evidence type="ECO:0000256" key="8">
    <source>
        <dbReference type="ARBA" id="ARBA00022679"/>
    </source>
</evidence>
<dbReference type="AlphaFoldDB" id="A0AAN7P2L3"/>